<comment type="caution">
    <text evidence="4">The sequence shown here is derived from an EMBL/GenBank/DDBJ whole genome shotgun (WGS) entry which is preliminary data.</text>
</comment>
<keyword evidence="1 2" id="KW-0238">DNA-binding</keyword>
<dbReference type="PANTHER" id="PTHR30055:SF226">
    <property type="entry name" value="HTH-TYPE TRANSCRIPTIONAL REGULATOR PKSA"/>
    <property type="match status" value="1"/>
</dbReference>
<dbReference type="Pfam" id="PF00440">
    <property type="entry name" value="TetR_N"/>
    <property type="match status" value="1"/>
</dbReference>
<dbReference type="GO" id="GO:0003700">
    <property type="term" value="F:DNA-binding transcription factor activity"/>
    <property type="evidence" value="ECO:0007669"/>
    <property type="project" value="TreeGrafter"/>
</dbReference>
<proteinExistence type="predicted"/>
<dbReference type="PROSITE" id="PS50977">
    <property type="entry name" value="HTH_TETR_2"/>
    <property type="match status" value="1"/>
</dbReference>
<dbReference type="Gene3D" id="1.10.357.10">
    <property type="entry name" value="Tetracycline Repressor, domain 2"/>
    <property type="match status" value="1"/>
</dbReference>
<sequence length="219" mass="24265">MKAEGRPATTQARGRKRRDALLAAARALLAERESDKITLVDVAERAGIPKSSAYHFYADILELYNELVAILDTELQAVIAQPITPVTGWEQVVGEVIDRAAAYFEAHPAAQQLMLSSQTPPAVKRSSRRADIETSHLIEQHIDTHFVMPDIPDRSRIFFHAVEAADLMFGLSLFQHGMLLDSMVEEAKKMACAYLGLYLPRFLRRRDDTPAAGVVVPAA</sequence>
<feature type="DNA-binding region" description="H-T-H motif" evidence="2">
    <location>
        <begin position="38"/>
        <end position="57"/>
    </location>
</feature>
<name>A0A9X3Z682_9PROT</name>
<feature type="domain" description="HTH tetR-type" evidence="3">
    <location>
        <begin position="15"/>
        <end position="75"/>
    </location>
</feature>
<organism evidence="4 5">
    <name type="scientific">Govanella unica</name>
    <dbReference type="NCBI Taxonomy" id="2975056"/>
    <lineage>
        <taxon>Bacteria</taxon>
        <taxon>Pseudomonadati</taxon>
        <taxon>Pseudomonadota</taxon>
        <taxon>Alphaproteobacteria</taxon>
        <taxon>Emcibacterales</taxon>
        <taxon>Govanellaceae</taxon>
        <taxon>Govanella</taxon>
    </lineage>
</organism>
<reference evidence="4" key="2">
    <citation type="journal article" date="2023" name="Syst. Appl. Microbiol.">
        <title>Govania unica gen. nov., sp. nov., a rare biosphere bacterium that represents a novel family in the class Alphaproteobacteria.</title>
        <authorList>
            <person name="Vandamme P."/>
            <person name="Peeters C."/>
            <person name="Hettiarachchi A."/>
            <person name="Cnockaert M."/>
            <person name="Carlier A."/>
        </authorList>
    </citation>
    <scope>NUCLEOTIDE SEQUENCE</scope>
    <source>
        <strain evidence="4">LMG 31809</strain>
    </source>
</reference>
<reference evidence="4" key="1">
    <citation type="submission" date="2022-08" db="EMBL/GenBank/DDBJ databases">
        <authorList>
            <person name="Vandamme P."/>
            <person name="Hettiarachchi A."/>
            <person name="Peeters C."/>
            <person name="Cnockaert M."/>
            <person name="Carlier A."/>
        </authorList>
    </citation>
    <scope>NUCLEOTIDE SEQUENCE</scope>
    <source>
        <strain evidence="4">LMG 31809</strain>
    </source>
</reference>
<evidence type="ECO:0000256" key="1">
    <source>
        <dbReference type="ARBA" id="ARBA00023125"/>
    </source>
</evidence>
<evidence type="ECO:0000313" key="5">
    <source>
        <dbReference type="Proteomes" id="UP001141619"/>
    </source>
</evidence>
<dbReference type="PANTHER" id="PTHR30055">
    <property type="entry name" value="HTH-TYPE TRANSCRIPTIONAL REGULATOR RUTR"/>
    <property type="match status" value="1"/>
</dbReference>
<accession>A0A9X3Z682</accession>
<dbReference type="GO" id="GO:0000976">
    <property type="term" value="F:transcription cis-regulatory region binding"/>
    <property type="evidence" value="ECO:0007669"/>
    <property type="project" value="TreeGrafter"/>
</dbReference>
<dbReference type="InterPro" id="IPR041674">
    <property type="entry name" value="TetR_C_22"/>
</dbReference>
<evidence type="ECO:0000313" key="4">
    <source>
        <dbReference type="EMBL" id="MDA5192930.1"/>
    </source>
</evidence>
<evidence type="ECO:0000256" key="2">
    <source>
        <dbReference type="PROSITE-ProRule" id="PRU00335"/>
    </source>
</evidence>
<dbReference type="Pfam" id="PF17928">
    <property type="entry name" value="TetR_C_22"/>
    <property type="match status" value="1"/>
</dbReference>
<keyword evidence="5" id="KW-1185">Reference proteome</keyword>
<dbReference type="InterPro" id="IPR001647">
    <property type="entry name" value="HTH_TetR"/>
</dbReference>
<gene>
    <name evidence="4" type="ORF">NYP16_03015</name>
</gene>
<dbReference type="Proteomes" id="UP001141619">
    <property type="component" value="Unassembled WGS sequence"/>
</dbReference>
<dbReference type="InterPro" id="IPR009057">
    <property type="entry name" value="Homeodomain-like_sf"/>
</dbReference>
<dbReference type="SUPFAM" id="SSF46689">
    <property type="entry name" value="Homeodomain-like"/>
    <property type="match status" value="1"/>
</dbReference>
<dbReference type="EMBL" id="JANWOI010000001">
    <property type="protein sequence ID" value="MDA5192930.1"/>
    <property type="molecule type" value="Genomic_DNA"/>
</dbReference>
<dbReference type="InterPro" id="IPR050109">
    <property type="entry name" value="HTH-type_TetR-like_transc_reg"/>
</dbReference>
<protein>
    <submittedName>
        <fullName evidence="4">TetR family transcriptional regulator</fullName>
    </submittedName>
</protein>
<dbReference type="AlphaFoldDB" id="A0A9X3Z682"/>
<evidence type="ECO:0000259" key="3">
    <source>
        <dbReference type="PROSITE" id="PS50977"/>
    </source>
</evidence>
<dbReference type="RefSeq" id="WP_274942631.1">
    <property type="nucleotide sequence ID" value="NZ_JANWOI010000001.1"/>
</dbReference>